<protein>
    <submittedName>
        <fullName evidence="1">Uncharacterized protein</fullName>
    </submittedName>
</protein>
<dbReference type="Proteomes" id="UP000615446">
    <property type="component" value="Unassembled WGS sequence"/>
</dbReference>
<proteinExistence type="predicted"/>
<organism evidence="1 2">
    <name type="scientific">Rhizophagus clarus</name>
    <dbReference type="NCBI Taxonomy" id="94130"/>
    <lineage>
        <taxon>Eukaryota</taxon>
        <taxon>Fungi</taxon>
        <taxon>Fungi incertae sedis</taxon>
        <taxon>Mucoromycota</taxon>
        <taxon>Glomeromycotina</taxon>
        <taxon>Glomeromycetes</taxon>
        <taxon>Glomerales</taxon>
        <taxon>Glomeraceae</taxon>
        <taxon>Rhizophagus</taxon>
    </lineage>
</organism>
<gene>
    <name evidence="1" type="ORF">RCL2_002010400</name>
</gene>
<accession>A0A8H3QXU5</accession>
<dbReference type="AlphaFoldDB" id="A0A8H3QXU5"/>
<comment type="caution">
    <text evidence="1">The sequence shown here is derived from an EMBL/GenBank/DDBJ whole genome shotgun (WGS) entry which is preliminary data.</text>
</comment>
<dbReference type="EMBL" id="BLAL01000228">
    <property type="protein sequence ID" value="GES93349.1"/>
    <property type="molecule type" value="Genomic_DNA"/>
</dbReference>
<dbReference type="OrthoDB" id="2394084at2759"/>
<evidence type="ECO:0000313" key="1">
    <source>
        <dbReference type="EMBL" id="GES93349.1"/>
    </source>
</evidence>
<name>A0A8H3QXU5_9GLOM</name>
<evidence type="ECO:0000313" key="2">
    <source>
        <dbReference type="Proteomes" id="UP000615446"/>
    </source>
</evidence>
<reference evidence="1" key="1">
    <citation type="submission" date="2019-10" db="EMBL/GenBank/DDBJ databases">
        <title>Conservation and host-specific expression of non-tandemly repeated heterogenous ribosome RNA gene in arbuscular mycorrhizal fungi.</title>
        <authorList>
            <person name="Maeda T."/>
            <person name="Kobayashi Y."/>
            <person name="Nakagawa T."/>
            <person name="Ezawa T."/>
            <person name="Yamaguchi K."/>
            <person name="Bino T."/>
            <person name="Nishimoto Y."/>
            <person name="Shigenobu S."/>
            <person name="Kawaguchi M."/>
        </authorList>
    </citation>
    <scope>NUCLEOTIDE SEQUENCE</scope>
    <source>
        <strain evidence="1">HR1</strain>
    </source>
</reference>
<sequence length="411" mass="47881">MPKRKSQTKSYNTTLLSIGKIILETHYGHFSREWWIATERNINDQATLLVPIRLGMQTLTKLNGYDFIITVLEPNMEISPGPKYQAICYFINNELINGDICTNSSFAITSLYKHLFGTKTKFSGPLVMGFDQEIIVEQLLKDVQFRPFEFFVEQLQIIVFGIGISENQEWNYAGDGYRSSFIDNVNKKQFLYVQNFTAKKCILTVYEGNKLRSIICRKTPADVWSHVDHKPKFDANKLFGIDNEYTRALISELQIPSCIPEEWNNSPLLQQIFEYHLKKRTKSGVNWMEFIENWKNQQSEIIELRTSLMQLYGSEYQISSRKFSAWKSMLRHMGCVEITPYNKNQCEFEFWTRLVNSNKDHETLRILCDLGFLHPAPSDQAEILWNCIQESLNANKRGQDGKRRILSIVAD</sequence>